<reference evidence="2" key="1">
    <citation type="submission" date="2021-05" db="EMBL/GenBank/DDBJ databases">
        <authorList>
            <person name="Pietrasiak N."/>
            <person name="Ward R."/>
            <person name="Stajich J.E."/>
            <person name="Kurbessoian T."/>
        </authorList>
    </citation>
    <scope>NUCLEOTIDE SEQUENCE</scope>
    <source>
        <strain evidence="2">CPER-KK1</strain>
    </source>
</reference>
<dbReference type="Gene3D" id="3.40.50.300">
    <property type="entry name" value="P-loop containing nucleotide triphosphate hydrolases"/>
    <property type="match status" value="1"/>
</dbReference>
<evidence type="ECO:0000313" key="3">
    <source>
        <dbReference type="Proteomes" id="UP000753908"/>
    </source>
</evidence>
<feature type="domain" description="NB-ARC" evidence="1">
    <location>
        <begin position="120"/>
        <end position="208"/>
    </location>
</feature>
<dbReference type="Pfam" id="PF00931">
    <property type="entry name" value="NB-ARC"/>
    <property type="match status" value="1"/>
</dbReference>
<dbReference type="AlphaFoldDB" id="A0A951U9C6"/>
<name>A0A951U9C6_9CYAN</name>
<dbReference type="PRINTS" id="PR00364">
    <property type="entry name" value="DISEASERSIST"/>
</dbReference>
<evidence type="ECO:0000313" key="2">
    <source>
        <dbReference type="EMBL" id="MBW4544740.1"/>
    </source>
</evidence>
<gene>
    <name evidence="2" type="ORF">KME25_09915</name>
</gene>
<accession>A0A951U9C6</accession>
<dbReference type="GO" id="GO:0043531">
    <property type="term" value="F:ADP binding"/>
    <property type="evidence" value="ECO:0007669"/>
    <property type="project" value="InterPro"/>
</dbReference>
<dbReference type="InterPro" id="IPR002182">
    <property type="entry name" value="NB-ARC"/>
</dbReference>
<proteinExistence type="predicted"/>
<dbReference type="InterPro" id="IPR011990">
    <property type="entry name" value="TPR-like_helical_dom_sf"/>
</dbReference>
<dbReference type="Proteomes" id="UP000753908">
    <property type="component" value="Unassembled WGS sequence"/>
</dbReference>
<organism evidence="2 3">
    <name type="scientific">Symplocastrum torsivum CPER-KK1</name>
    <dbReference type="NCBI Taxonomy" id="450513"/>
    <lineage>
        <taxon>Bacteria</taxon>
        <taxon>Bacillati</taxon>
        <taxon>Cyanobacteriota</taxon>
        <taxon>Cyanophyceae</taxon>
        <taxon>Oscillatoriophycideae</taxon>
        <taxon>Oscillatoriales</taxon>
        <taxon>Microcoleaceae</taxon>
        <taxon>Symplocastrum</taxon>
    </lineage>
</organism>
<comment type="caution">
    <text evidence="2">The sequence shown here is derived from an EMBL/GenBank/DDBJ whole genome shotgun (WGS) entry which is preliminary data.</text>
</comment>
<evidence type="ECO:0000259" key="1">
    <source>
        <dbReference type="Pfam" id="PF00931"/>
    </source>
</evidence>
<dbReference type="InterPro" id="IPR027417">
    <property type="entry name" value="P-loop_NTPase"/>
</dbReference>
<reference evidence="2" key="2">
    <citation type="journal article" date="2022" name="Microbiol. Resour. Announc.">
        <title>Metagenome Sequencing to Explore Phylogenomics of Terrestrial Cyanobacteria.</title>
        <authorList>
            <person name="Ward R.D."/>
            <person name="Stajich J.E."/>
            <person name="Johansen J.R."/>
            <person name="Huntemann M."/>
            <person name="Clum A."/>
            <person name="Foster B."/>
            <person name="Foster B."/>
            <person name="Roux S."/>
            <person name="Palaniappan K."/>
            <person name="Varghese N."/>
            <person name="Mukherjee S."/>
            <person name="Reddy T.B.K."/>
            <person name="Daum C."/>
            <person name="Copeland A."/>
            <person name="Chen I.A."/>
            <person name="Ivanova N.N."/>
            <person name="Kyrpides N.C."/>
            <person name="Shapiro N."/>
            <person name="Eloe-Fadrosh E.A."/>
            <person name="Pietrasiak N."/>
        </authorList>
    </citation>
    <scope>NUCLEOTIDE SEQUENCE</scope>
    <source>
        <strain evidence="2">CPER-KK1</strain>
    </source>
</reference>
<dbReference type="EMBL" id="JAHHIF010000010">
    <property type="protein sequence ID" value="MBW4544740.1"/>
    <property type="molecule type" value="Genomic_DNA"/>
</dbReference>
<dbReference type="SUPFAM" id="SSF52540">
    <property type="entry name" value="P-loop containing nucleoside triphosphate hydrolases"/>
    <property type="match status" value="1"/>
</dbReference>
<protein>
    <submittedName>
        <fullName evidence="2">AAA family ATPase</fullName>
    </submittedName>
</protein>
<sequence length="609" mass="69892">MSLQMQKRTRGYILTRQGVEKLEAAKREWENQHGARCTQEKMKELTSAYKEDGLYTGTIRKIFKGEKEVDRESIHCLFSAFNLQLDDDDLTSEPQACLPKLDPNFLGRDEAIADLNTFVSQGAKVILIYGKGGVGKTTLAKKYFSTWEFDLVLEPPMAKETKNITPIESVVEELLRDLQGEPAQDFGITLKRLKQQLKTQKVGVLIDNLEPALDKDGKFIEAHRGYVELFSVLADSDVQAVTLVTSRECLNESCVNVKPYELKGMAKDTWQQYFSSRNFDTDSPALSEMHKAYGGNAKAMQILCSTIQEDYEGDLEAYWQENQGYLLIERELEDLVKSQFDRLGKHDTEAYQLLCRLGCYRYQEIPSVPINGVLCLLWNIPEEQHNRVIKSLRYRALVEFNKGRYWLHPVIQSEAVRRLKSNKDWQLVNAKATYFGLENFGEDILKLLQFLYHYKEFSGELTKLAELWPDESEFSGSEQTLKELVEIGSDMANSCYFEGLLLKKLDLIEESNIYFQKAILILNTVGELKQAEEVQQVIENDGEAIEITEVLYKIAECSYNDGLRFKRIEESIGEIEGSKIFFQEAIDLFNFIGAFEEVEEVRRAMVSET</sequence>
<dbReference type="SUPFAM" id="SSF48452">
    <property type="entry name" value="TPR-like"/>
    <property type="match status" value="1"/>
</dbReference>